<dbReference type="GO" id="GO:0000166">
    <property type="term" value="F:nucleotide binding"/>
    <property type="evidence" value="ECO:0007669"/>
    <property type="project" value="UniProtKB-KW"/>
</dbReference>
<dbReference type="Proteomes" id="UP000813462">
    <property type="component" value="Unassembled WGS sequence"/>
</dbReference>
<evidence type="ECO:0000313" key="5">
    <source>
        <dbReference type="EMBL" id="KAH7529242.1"/>
    </source>
</evidence>
<evidence type="ECO:0000256" key="2">
    <source>
        <dbReference type="ARBA" id="ARBA00022741"/>
    </source>
</evidence>
<proteinExistence type="predicted"/>
<protein>
    <recommendedName>
        <fullName evidence="4">Disease resistance N-terminal domain-containing protein</fullName>
    </recommendedName>
</protein>
<keyword evidence="3" id="KW-0611">Plant defense</keyword>
<keyword evidence="1" id="KW-0677">Repeat</keyword>
<keyword evidence="2" id="KW-0547">Nucleotide-binding</keyword>
<dbReference type="InterPro" id="IPR041118">
    <property type="entry name" value="Rx_N"/>
</dbReference>
<gene>
    <name evidence="5" type="ORF">FEM48_Zijuj05G0163800</name>
</gene>
<reference evidence="5" key="1">
    <citation type="journal article" date="2021" name="Front. Plant Sci.">
        <title>Chromosome-Scale Genome Assembly for Chinese Sour Jujube and Insights Into Its Genome Evolution and Domestication Signature.</title>
        <authorList>
            <person name="Shen L.-Y."/>
            <person name="Luo H."/>
            <person name="Wang X.-L."/>
            <person name="Wang X.-M."/>
            <person name="Qiu X.-J."/>
            <person name="Liu H."/>
            <person name="Zhou S.-S."/>
            <person name="Jia K.-H."/>
            <person name="Nie S."/>
            <person name="Bao Y.-T."/>
            <person name="Zhang R.-G."/>
            <person name="Yun Q.-Z."/>
            <person name="Chai Y.-H."/>
            <person name="Lu J.-Y."/>
            <person name="Li Y."/>
            <person name="Zhao S.-W."/>
            <person name="Mao J.-F."/>
            <person name="Jia S.-G."/>
            <person name="Mao Y.-M."/>
        </authorList>
    </citation>
    <scope>NUCLEOTIDE SEQUENCE</scope>
    <source>
        <strain evidence="5">AT0</strain>
        <tissue evidence="5">Leaf</tissue>
    </source>
</reference>
<evidence type="ECO:0000313" key="6">
    <source>
        <dbReference type="Proteomes" id="UP000813462"/>
    </source>
</evidence>
<evidence type="ECO:0000256" key="1">
    <source>
        <dbReference type="ARBA" id="ARBA00022737"/>
    </source>
</evidence>
<accession>A0A978VFV3</accession>
<dbReference type="AlphaFoldDB" id="A0A978VFV3"/>
<name>A0A978VFV3_ZIZJJ</name>
<dbReference type="EMBL" id="JAEACU010000005">
    <property type="protein sequence ID" value="KAH7529242.1"/>
    <property type="molecule type" value="Genomic_DNA"/>
</dbReference>
<evidence type="ECO:0000256" key="3">
    <source>
        <dbReference type="ARBA" id="ARBA00022821"/>
    </source>
</evidence>
<dbReference type="GO" id="GO:0006952">
    <property type="term" value="P:defense response"/>
    <property type="evidence" value="ECO:0007669"/>
    <property type="project" value="UniProtKB-KW"/>
</dbReference>
<sequence>MNPFLKDSAGKHSEHHLVKELVDQISDVVLEAEDLVDTYIAKDIKHRRNRLGKLFGVFGHANMLRDDARKATSIKKTIRNIYENKAIYSIREANCSSSVDLEAKQSLQRQRRVEEDDVIGFSIATAKLEMDEYMGSKKKAKN</sequence>
<evidence type="ECO:0000259" key="4">
    <source>
        <dbReference type="Pfam" id="PF18052"/>
    </source>
</evidence>
<comment type="caution">
    <text evidence="5">The sequence shown here is derived from an EMBL/GenBank/DDBJ whole genome shotgun (WGS) entry which is preliminary data.</text>
</comment>
<dbReference type="Pfam" id="PF18052">
    <property type="entry name" value="Rx_N"/>
    <property type="match status" value="1"/>
</dbReference>
<organism evidence="5 6">
    <name type="scientific">Ziziphus jujuba var. spinosa</name>
    <dbReference type="NCBI Taxonomy" id="714518"/>
    <lineage>
        <taxon>Eukaryota</taxon>
        <taxon>Viridiplantae</taxon>
        <taxon>Streptophyta</taxon>
        <taxon>Embryophyta</taxon>
        <taxon>Tracheophyta</taxon>
        <taxon>Spermatophyta</taxon>
        <taxon>Magnoliopsida</taxon>
        <taxon>eudicotyledons</taxon>
        <taxon>Gunneridae</taxon>
        <taxon>Pentapetalae</taxon>
        <taxon>rosids</taxon>
        <taxon>fabids</taxon>
        <taxon>Rosales</taxon>
        <taxon>Rhamnaceae</taxon>
        <taxon>Paliureae</taxon>
        <taxon>Ziziphus</taxon>
    </lineage>
</organism>
<dbReference type="Gene3D" id="1.20.5.4130">
    <property type="match status" value="1"/>
</dbReference>
<feature type="domain" description="Disease resistance N-terminal" evidence="4">
    <location>
        <begin position="1"/>
        <end position="48"/>
    </location>
</feature>